<evidence type="ECO:0000259" key="14">
    <source>
        <dbReference type="SMART" id="SM01016"/>
    </source>
</evidence>
<organism evidence="15 16">
    <name type="scientific">Candidatus Woesebacteria bacterium GW2011_GWA1_37_7</name>
    <dbReference type="NCBI Taxonomy" id="1618545"/>
    <lineage>
        <taxon>Bacteria</taxon>
        <taxon>Candidatus Woeseibacteriota</taxon>
    </lineage>
</organism>
<comment type="caution">
    <text evidence="11">Lacks conserved residue(s) required for the propagation of feature annotation.</text>
</comment>
<protein>
    <recommendedName>
        <fullName evidence="11">Arginine--tRNA ligase</fullName>
        <ecNumber evidence="11">6.1.1.19</ecNumber>
    </recommendedName>
    <alternativeName>
        <fullName evidence="11">Arginyl-tRNA synthetase</fullName>
        <shortName evidence="11">ArgRS</shortName>
    </alternativeName>
</protein>
<comment type="subunit">
    <text evidence="3 11">Monomer.</text>
</comment>
<dbReference type="CDD" id="cd07956">
    <property type="entry name" value="Anticodon_Ia_Arg"/>
    <property type="match status" value="1"/>
</dbReference>
<dbReference type="AlphaFoldDB" id="A0A0G0HDP7"/>
<evidence type="ECO:0000256" key="7">
    <source>
        <dbReference type="ARBA" id="ARBA00022840"/>
    </source>
</evidence>
<dbReference type="Pfam" id="PF00750">
    <property type="entry name" value="tRNA-synt_1d"/>
    <property type="match status" value="1"/>
</dbReference>
<dbReference type="FunFam" id="1.10.730.10:FF:000006">
    <property type="entry name" value="Arginyl-tRNA synthetase 2, mitochondrial"/>
    <property type="match status" value="1"/>
</dbReference>
<dbReference type="Gene3D" id="3.40.50.620">
    <property type="entry name" value="HUPs"/>
    <property type="match status" value="1"/>
</dbReference>
<dbReference type="SUPFAM" id="SSF47323">
    <property type="entry name" value="Anticodon-binding domain of a subclass of class I aminoacyl-tRNA synthetases"/>
    <property type="match status" value="1"/>
</dbReference>
<sequence length="617" mass="70337">MTIRVEIINALTKITGLKSGGIHLETPEREEFGDYSSNIALAIFSKSQILNSRPEHDQSLADKSQIKLKFSNSKFKTARELAETIITEIRNSKLEIRNYIDKIEVAGPGFINFWLKKDLLINNLIQINNEIGGYGKSNIGKGKRIVIDYSSPNIARRFSIGHLRSTIIGQALYNLYQSLGYEVIGDNHLGDWGTQFGKLLFMLDKYGYESFDVDKLEGLYIEFHKLAEADPKVEEEGRNWFKKLENGDTKARQLWKKCVDISLSEFNRIYEMLGVEIDYAHGESFYEEEMNKLKADFDKGMLKGLEQGEEGAMVVPLDDYGINVPLMFLKSDGTTTYATRDLACIRYRVKKWNPIKIIYEVGGEQTLYFQQLFAAARKIGLISADTELYHTKHGLYLDQSGKRFRTRKGETVKLEEVLLASVAKAKDLGSKDEETAKMVGIGGIKYFDLMHSVSSDIVFDWAKVMNLQGNSGPYLQYAYARCQSVFKRAKFPISNFQFPMNSKLSNFQINKSKTNWGPETGDWKLNAEELLLLRSFIHYPEVVEDAAKNYSPNLLCNYLFELAQKFNTFYDKHRILDSGVKGKRQEIKEFRLALTAATGQILKNGLNLLGIKSPEKM</sequence>
<dbReference type="PANTHER" id="PTHR11956">
    <property type="entry name" value="ARGINYL-TRNA SYNTHETASE"/>
    <property type="match status" value="1"/>
</dbReference>
<proteinExistence type="inferred from homology"/>
<dbReference type="InterPro" id="IPR009080">
    <property type="entry name" value="tRNAsynth_Ia_anticodon-bd"/>
</dbReference>
<dbReference type="EMBL" id="LBTI01000043">
    <property type="protein sequence ID" value="KKQ36650.1"/>
    <property type="molecule type" value="Genomic_DNA"/>
</dbReference>
<evidence type="ECO:0000256" key="12">
    <source>
        <dbReference type="RuleBase" id="RU363038"/>
    </source>
</evidence>
<evidence type="ECO:0000256" key="2">
    <source>
        <dbReference type="ARBA" id="ARBA00005594"/>
    </source>
</evidence>
<dbReference type="Pfam" id="PF03485">
    <property type="entry name" value="Arg_tRNA_synt_N"/>
    <property type="match status" value="1"/>
</dbReference>
<keyword evidence="7 11" id="KW-0067">ATP-binding</keyword>
<reference evidence="15 16" key="1">
    <citation type="journal article" date="2015" name="Nature">
        <title>rRNA introns, odd ribosomes, and small enigmatic genomes across a large radiation of phyla.</title>
        <authorList>
            <person name="Brown C.T."/>
            <person name="Hug L.A."/>
            <person name="Thomas B.C."/>
            <person name="Sharon I."/>
            <person name="Castelle C.J."/>
            <person name="Singh A."/>
            <person name="Wilkins M.J."/>
            <person name="Williams K.H."/>
            <person name="Banfield J.F."/>
        </authorList>
    </citation>
    <scope>NUCLEOTIDE SEQUENCE [LARGE SCALE GENOMIC DNA]</scope>
</reference>
<keyword evidence="5 11" id="KW-0436">Ligase</keyword>
<dbReference type="STRING" id="1618545.US53_C0043G0005"/>
<dbReference type="GO" id="GO:0004814">
    <property type="term" value="F:arginine-tRNA ligase activity"/>
    <property type="evidence" value="ECO:0007669"/>
    <property type="project" value="UniProtKB-UniRule"/>
</dbReference>
<evidence type="ECO:0000256" key="6">
    <source>
        <dbReference type="ARBA" id="ARBA00022741"/>
    </source>
</evidence>
<dbReference type="GO" id="GO:0006420">
    <property type="term" value="P:arginyl-tRNA aminoacylation"/>
    <property type="evidence" value="ECO:0007669"/>
    <property type="project" value="UniProtKB-UniRule"/>
</dbReference>
<dbReference type="SMART" id="SM00836">
    <property type="entry name" value="DALR_1"/>
    <property type="match status" value="1"/>
</dbReference>
<keyword evidence="4 11" id="KW-0963">Cytoplasm</keyword>
<evidence type="ECO:0000256" key="4">
    <source>
        <dbReference type="ARBA" id="ARBA00022490"/>
    </source>
</evidence>
<dbReference type="InterPro" id="IPR036695">
    <property type="entry name" value="Arg-tRNA-synth_N_sf"/>
</dbReference>
<accession>A0A0G0HDP7</accession>
<dbReference type="Gene3D" id="3.30.1360.70">
    <property type="entry name" value="Arginyl tRNA synthetase N-terminal domain"/>
    <property type="match status" value="1"/>
</dbReference>
<dbReference type="PATRIC" id="fig|1618545.3.peg.617"/>
<dbReference type="GO" id="GO:0005524">
    <property type="term" value="F:ATP binding"/>
    <property type="evidence" value="ECO:0007669"/>
    <property type="project" value="UniProtKB-UniRule"/>
</dbReference>
<evidence type="ECO:0000256" key="10">
    <source>
        <dbReference type="ARBA" id="ARBA00049339"/>
    </source>
</evidence>
<dbReference type="SMART" id="SM01016">
    <property type="entry name" value="Arg_tRNA_synt_N"/>
    <property type="match status" value="1"/>
</dbReference>
<evidence type="ECO:0000256" key="3">
    <source>
        <dbReference type="ARBA" id="ARBA00011245"/>
    </source>
</evidence>
<dbReference type="FunFam" id="3.40.50.620:FF:000116">
    <property type="entry name" value="Arginine--tRNA ligase"/>
    <property type="match status" value="1"/>
</dbReference>
<evidence type="ECO:0000313" key="15">
    <source>
        <dbReference type="EMBL" id="KKQ36650.1"/>
    </source>
</evidence>
<comment type="catalytic activity">
    <reaction evidence="10 11">
        <text>tRNA(Arg) + L-arginine + ATP = L-arginyl-tRNA(Arg) + AMP + diphosphate</text>
        <dbReference type="Rhea" id="RHEA:20301"/>
        <dbReference type="Rhea" id="RHEA-COMP:9658"/>
        <dbReference type="Rhea" id="RHEA-COMP:9673"/>
        <dbReference type="ChEBI" id="CHEBI:30616"/>
        <dbReference type="ChEBI" id="CHEBI:32682"/>
        <dbReference type="ChEBI" id="CHEBI:33019"/>
        <dbReference type="ChEBI" id="CHEBI:78442"/>
        <dbReference type="ChEBI" id="CHEBI:78513"/>
        <dbReference type="ChEBI" id="CHEBI:456215"/>
        <dbReference type="EC" id="6.1.1.19"/>
    </reaction>
</comment>
<evidence type="ECO:0000259" key="13">
    <source>
        <dbReference type="SMART" id="SM00836"/>
    </source>
</evidence>
<dbReference type="PRINTS" id="PR01038">
    <property type="entry name" value="TRNASYNTHARG"/>
</dbReference>
<keyword evidence="6 11" id="KW-0547">Nucleotide-binding</keyword>
<dbReference type="InterPro" id="IPR001278">
    <property type="entry name" value="Arg-tRNA-ligase"/>
</dbReference>
<evidence type="ECO:0000256" key="8">
    <source>
        <dbReference type="ARBA" id="ARBA00022917"/>
    </source>
</evidence>
<dbReference type="Pfam" id="PF05746">
    <property type="entry name" value="DALR_1"/>
    <property type="match status" value="1"/>
</dbReference>
<gene>
    <name evidence="11" type="primary">argS</name>
    <name evidence="15" type="ORF">US53_C0043G0005</name>
</gene>
<comment type="subcellular location">
    <subcellularLocation>
        <location evidence="1 11">Cytoplasm</location>
    </subcellularLocation>
</comment>
<dbReference type="SUPFAM" id="SSF55190">
    <property type="entry name" value="Arginyl-tRNA synthetase (ArgRS), N-terminal 'additional' domain"/>
    <property type="match status" value="1"/>
</dbReference>
<dbReference type="EC" id="6.1.1.19" evidence="11"/>
<feature type="domain" description="DALR anticodon binding" evidence="13">
    <location>
        <begin position="475"/>
        <end position="617"/>
    </location>
</feature>
<comment type="similarity">
    <text evidence="2 11 12">Belongs to the class-I aminoacyl-tRNA synthetase family.</text>
</comment>
<evidence type="ECO:0000313" key="16">
    <source>
        <dbReference type="Proteomes" id="UP000034591"/>
    </source>
</evidence>
<comment type="caution">
    <text evidence="15">The sequence shown here is derived from an EMBL/GenBank/DDBJ whole genome shotgun (WGS) entry which is preliminary data.</text>
</comment>
<dbReference type="NCBIfam" id="TIGR00456">
    <property type="entry name" value="argS"/>
    <property type="match status" value="1"/>
</dbReference>
<keyword evidence="8 11" id="KW-0648">Protein biosynthesis</keyword>
<feature type="domain" description="Arginyl tRNA synthetase N-terminal" evidence="14">
    <location>
        <begin position="1"/>
        <end position="115"/>
    </location>
</feature>
<evidence type="ECO:0000256" key="1">
    <source>
        <dbReference type="ARBA" id="ARBA00004496"/>
    </source>
</evidence>
<dbReference type="InterPro" id="IPR014729">
    <property type="entry name" value="Rossmann-like_a/b/a_fold"/>
</dbReference>
<evidence type="ECO:0000256" key="9">
    <source>
        <dbReference type="ARBA" id="ARBA00023146"/>
    </source>
</evidence>
<dbReference type="GO" id="GO:0005737">
    <property type="term" value="C:cytoplasm"/>
    <property type="evidence" value="ECO:0007669"/>
    <property type="project" value="UniProtKB-SubCell"/>
</dbReference>
<dbReference type="SUPFAM" id="SSF52374">
    <property type="entry name" value="Nucleotidylyl transferase"/>
    <property type="match status" value="1"/>
</dbReference>
<dbReference type="Proteomes" id="UP000034591">
    <property type="component" value="Unassembled WGS sequence"/>
</dbReference>
<dbReference type="HAMAP" id="MF_00123">
    <property type="entry name" value="Arg_tRNA_synth"/>
    <property type="match status" value="1"/>
</dbReference>
<keyword evidence="9 11" id="KW-0030">Aminoacyl-tRNA synthetase</keyword>
<dbReference type="InterPro" id="IPR005148">
    <property type="entry name" value="Arg-tRNA-synth_N"/>
</dbReference>
<dbReference type="Gene3D" id="1.10.730.10">
    <property type="entry name" value="Isoleucyl-tRNA Synthetase, Domain 1"/>
    <property type="match status" value="1"/>
</dbReference>
<name>A0A0G0HDP7_9BACT</name>
<dbReference type="InterPro" id="IPR035684">
    <property type="entry name" value="ArgRS_core"/>
</dbReference>
<evidence type="ECO:0000256" key="5">
    <source>
        <dbReference type="ARBA" id="ARBA00022598"/>
    </source>
</evidence>
<dbReference type="PANTHER" id="PTHR11956:SF5">
    <property type="entry name" value="ARGININE--TRNA LIGASE, CYTOPLASMIC"/>
    <property type="match status" value="1"/>
</dbReference>
<dbReference type="InterPro" id="IPR008909">
    <property type="entry name" value="DALR_anticod-bd"/>
</dbReference>
<evidence type="ECO:0000256" key="11">
    <source>
        <dbReference type="HAMAP-Rule" id="MF_00123"/>
    </source>
</evidence>